<accession>A0ABW2TF79</accession>
<evidence type="ECO:0000313" key="2">
    <source>
        <dbReference type="EMBL" id="MFC7612438.1"/>
    </source>
</evidence>
<protein>
    <submittedName>
        <fullName evidence="1">Uncharacterized protein</fullName>
    </submittedName>
</protein>
<dbReference type="EMBL" id="JBHTEY010000002">
    <property type="protein sequence ID" value="MFC7612360.1"/>
    <property type="molecule type" value="Genomic_DNA"/>
</dbReference>
<sequence>MDPAAVLTVAAQGLELSGQERAYAEASAGLLRWWRRASGVVVPRGSRSWRPAACAST</sequence>
<reference evidence="1" key="3">
    <citation type="submission" date="2024-09" db="EMBL/GenBank/DDBJ databases">
        <authorList>
            <person name="Sun Q."/>
            <person name="Mori K."/>
        </authorList>
    </citation>
    <scope>NUCLEOTIDE SEQUENCE</scope>
    <source>
        <strain evidence="1">JCM 17695</strain>
    </source>
</reference>
<evidence type="ECO:0000313" key="1">
    <source>
        <dbReference type="EMBL" id="MFC7612360.1"/>
    </source>
</evidence>
<reference evidence="1" key="1">
    <citation type="journal article" date="2014" name="Int. J. Syst. Evol. Microbiol.">
        <title>Complete genome of a new Firmicutes species belonging to the dominant human colonic microbiota ('Ruminococcus bicirculans') reveals two chromosomes and a selective capacity to utilize plant glucans.</title>
        <authorList>
            <consortium name="NISC Comparative Sequencing Program"/>
            <person name="Wegmann U."/>
            <person name="Louis P."/>
            <person name="Goesmann A."/>
            <person name="Henrissat B."/>
            <person name="Duncan S.H."/>
            <person name="Flint H.J."/>
        </authorList>
    </citation>
    <scope>NUCLEOTIDE SEQUENCE</scope>
    <source>
        <strain evidence="1">JCM 17695</strain>
    </source>
</reference>
<keyword evidence="3" id="KW-1185">Reference proteome</keyword>
<name>A0ABW2TF79_9PSEU</name>
<dbReference type="EMBL" id="JBHTEY010000003">
    <property type="protein sequence ID" value="MFC7612438.1"/>
    <property type="molecule type" value="Genomic_DNA"/>
</dbReference>
<gene>
    <name evidence="1" type="ORF">ACFQV2_00450</name>
    <name evidence="2" type="ORF">ACFQV2_00915</name>
</gene>
<proteinExistence type="predicted"/>
<evidence type="ECO:0000313" key="3">
    <source>
        <dbReference type="Proteomes" id="UP001596512"/>
    </source>
</evidence>
<comment type="caution">
    <text evidence="1">The sequence shown here is derived from an EMBL/GenBank/DDBJ whole genome shotgun (WGS) entry which is preliminary data.</text>
</comment>
<organism evidence="1 3">
    <name type="scientific">Actinokineospora soli</name>
    <dbReference type="NCBI Taxonomy" id="1048753"/>
    <lineage>
        <taxon>Bacteria</taxon>
        <taxon>Bacillati</taxon>
        <taxon>Actinomycetota</taxon>
        <taxon>Actinomycetes</taxon>
        <taxon>Pseudonocardiales</taxon>
        <taxon>Pseudonocardiaceae</taxon>
        <taxon>Actinokineospora</taxon>
    </lineage>
</organism>
<dbReference type="Proteomes" id="UP001596512">
    <property type="component" value="Unassembled WGS sequence"/>
</dbReference>
<reference evidence="3" key="2">
    <citation type="journal article" date="2019" name="Int. J. Syst. Evol. Microbiol.">
        <title>The Global Catalogue of Microorganisms (GCM) 10K type strain sequencing project: providing services to taxonomists for standard genome sequencing and annotation.</title>
        <authorList>
            <consortium name="The Broad Institute Genomics Platform"/>
            <consortium name="The Broad Institute Genome Sequencing Center for Infectious Disease"/>
            <person name="Wu L."/>
            <person name="Ma J."/>
        </authorList>
    </citation>
    <scope>NUCLEOTIDE SEQUENCE [LARGE SCALE GENOMIC DNA]</scope>
    <source>
        <strain evidence="3">JCM 17695</strain>
    </source>
</reference>